<dbReference type="Proteomes" id="UP001163324">
    <property type="component" value="Chromosome 8"/>
</dbReference>
<comment type="caution">
    <text evidence="1">The sequence shown here is derived from an EMBL/GenBank/DDBJ whole genome shotgun (WGS) entry which is preliminary data.</text>
</comment>
<reference evidence="1" key="1">
    <citation type="submission" date="2022-10" db="EMBL/GenBank/DDBJ databases">
        <title>Complete Genome of Trichothecium roseum strain YXFP-22015, a Plant Pathogen Isolated from Citrus.</title>
        <authorList>
            <person name="Wang Y."/>
            <person name="Zhu L."/>
        </authorList>
    </citation>
    <scope>NUCLEOTIDE SEQUENCE</scope>
    <source>
        <strain evidence="1">YXFP-22015</strain>
    </source>
</reference>
<proteinExistence type="predicted"/>
<keyword evidence="2" id="KW-1185">Reference proteome</keyword>
<organism evidence="1 2">
    <name type="scientific">Trichothecium roseum</name>
    <dbReference type="NCBI Taxonomy" id="47278"/>
    <lineage>
        <taxon>Eukaryota</taxon>
        <taxon>Fungi</taxon>
        <taxon>Dikarya</taxon>
        <taxon>Ascomycota</taxon>
        <taxon>Pezizomycotina</taxon>
        <taxon>Sordariomycetes</taxon>
        <taxon>Hypocreomycetidae</taxon>
        <taxon>Hypocreales</taxon>
        <taxon>Hypocreales incertae sedis</taxon>
        <taxon>Trichothecium</taxon>
    </lineage>
</organism>
<sequence length="1208" mass="134379">MTTIDEMDELVNWDNADMNMNDLLSSNDLDIDPMLAGMDPGPSADNIDLVLQSVDDDDWGFSALQHFTDSNALTTNLESFAAETAVQQEPGSQVEQAGLYWVTPDFPCSGCALANYSCKKISEGIFKGYCTSCVALGVECSFGIPAPDILNPQQTSKSSKADFWSSMGNPLETIQKEGQALEPLRSAAATPNHDNTTSANASDNEAAHQSATTTAPPKIGARFSRESVKILKNWLTTHNRHPYPSDEEKELLQRKTGLNKTQITNWLANARRRGKVQPPRATSPAVGKWASGSGSMDIPRRPGTPAMESMNPLQRWQHSPPEHEPASVTAIARAVTTASSDVSSGLSSPWSRSYDDGSNRSLCNQSSASSLGTSHSSTGSAYSHGSRNSWGSFGSAPFNSRNRRRRRRRAGPTTGPDGKMELNVPLKTFQCTFCTETFRTKHDWQRHEKSLHLSLERWVCAPKGARAVNPDTGIMSCVFCGEANPDDAHIESHNHSTCQERSPEERTFYRKDHLNQHMRLVHNVKFMNWSMKDWRAASPEIRSRCGFCGIVMDTWSIRIDHLAEHFKTGKSMADWKGDWGFDGPVLDMVENSIPPYLIHHERTSPLPYIASHSSPESPRNAYELIKLELAYFTVNYQDQHGRPPTDEELAIEGCRIIFASELLSLQGIATQQSWLRDLIMSDDELSRMARFGPIRAGTENRLATLKINGKDNLFEQCPMEFQLQEFVRAKRLLGLTAMDNELQEEACRIVGRVEETSTHPSDVVANWLLRRLTKSTLWLCNFRRRAHLPRSEDVQDMIIRSTDPSSIDSTIHSYSRLERELADFLKLQRATGNEPSDEDLQRQARIIIYEFDDGWNQTAADNVTWLEAFKGRHPPQGSPEATTASPTHSTSRTAPTAVTFPSSGCPAIGNALDPVGPDSQHVKAGPFFLNDANCYRRLAKELGRWAAMTMSPNNPNCHVPSDAELQHQARWILYDDDDPWNQTAADNAEWLQRFKRDNGITKTDGPGLGQGRSWAVSDGGPGLEPPFAFLGSPPKPFSSAVPVPVNADNHPGRNFHTRETAVNGFLEELASAGPESRPPTVFCVRELEHGLMQTWESCMRETGRAPHDEALRSRAREICRSSKTSADDTDLLQKFQEWMMQKHNISTKQQQPQQVAAQDISVLPANMELNMSDEDVGHMLQDMDMDLGLERLEGSQDTGGVSLAGFKD</sequence>
<gene>
    <name evidence="1" type="ORF">N3K66_008058</name>
</gene>
<accession>A0ACC0USH3</accession>
<dbReference type="EMBL" id="CM047947">
    <property type="protein sequence ID" value="KAI9897036.1"/>
    <property type="molecule type" value="Genomic_DNA"/>
</dbReference>
<evidence type="ECO:0000313" key="1">
    <source>
        <dbReference type="EMBL" id="KAI9897036.1"/>
    </source>
</evidence>
<evidence type="ECO:0000313" key="2">
    <source>
        <dbReference type="Proteomes" id="UP001163324"/>
    </source>
</evidence>
<name>A0ACC0USH3_9HYPO</name>
<protein>
    <submittedName>
        <fullName evidence="1">Uncharacterized protein</fullName>
    </submittedName>
</protein>